<accession>A0ABR4NC44</accession>
<keyword evidence="18" id="KW-1185">Reference proteome</keyword>
<feature type="domain" description="Cytochrome b5 heme-binding" evidence="16">
    <location>
        <begin position="323"/>
        <end position="402"/>
    </location>
</feature>
<dbReference type="GO" id="GO:0004768">
    <property type="term" value="F:stearoyl-CoA 9-desaturase activity"/>
    <property type="evidence" value="ECO:0007669"/>
    <property type="project" value="UniProtKB-EC"/>
</dbReference>
<dbReference type="InterPro" id="IPR001199">
    <property type="entry name" value="Cyt_B5-like_heme/steroid-bd"/>
</dbReference>
<keyword evidence="3 14" id="KW-0444">Lipid biosynthesis</keyword>
<gene>
    <name evidence="17" type="primary">OLE1_1</name>
    <name evidence="17" type="ORF">HK105_203161</name>
</gene>
<keyword evidence="12 15" id="KW-0472">Membrane</keyword>
<evidence type="ECO:0000256" key="5">
    <source>
        <dbReference type="ARBA" id="ARBA00022692"/>
    </source>
</evidence>
<dbReference type="SMART" id="SM01117">
    <property type="entry name" value="Cyt-b5"/>
    <property type="match status" value="1"/>
</dbReference>
<evidence type="ECO:0000256" key="7">
    <source>
        <dbReference type="ARBA" id="ARBA00022832"/>
    </source>
</evidence>
<dbReference type="Gene3D" id="3.10.120.10">
    <property type="entry name" value="Cytochrome b5-like heme/steroid binding domain"/>
    <property type="match status" value="1"/>
</dbReference>
<dbReference type="InterPro" id="IPR001522">
    <property type="entry name" value="FADS-1_CS"/>
</dbReference>
<protein>
    <recommendedName>
        <fullName evidence="14">Acyl-CoA desaturase</fullName>
        <ecNumber evidence="14">1.14.19.1</ecNumber>
    </recommendedName>
</protein>
<keyword evidence="14" id="KW-0249">Electron transport</keyword>
<keyword evidence="7 14" id="KW-0276">Fatty acid metabolism</keyword>
<keyword evidence="5 15" id="KW-0812">Transmembrane</keyword>
<keyword evidence="11 14" id="KW-0443">Lipid metabolism</keyword>
<feature type="transmembrane region" description="Helical" evidence="15">
    <location>
        <begin position="170"/>
        <end position="190"/>
    </location>
</feature>
<dbReference type="EC" id="1.14.19.1" evidence="14"/>
<feature type="transmembrane region" description="Helical" evidence="15">
    <location>
        <begin position="29"/>
        <end position="49"/>
    </location>
</feature>
<keyword evidence="10 14" id="KW-0408">Iron</keyword>
<dbReference type="PROSITE" id="PS00191">
    <property type="entry name" value="CYTOCHROME_B5_1"/>
    <property type="match status" value="1"/>
</dbReference>
<keyword evidence="4 14" id="KW-0349">Heme</keyword>
<dbReference type="PANTHER" id="PTHR11351">
    <property type="entry name" value="ACYL-COA DESATURASE"/>
    <property type="match status" value="1"/>
</dbReference>
<evidence type="ECO:0000256" key="2">
    <source>
        <dbReference type="ARBA" id="ARBA00009295"/>
    </source>
</evidence>
<comment type="subcellular location">
    <subcellularLocation>
        <location evidence="1">Membrane</location>
        <topology evidence="1">Multi-pass membrane protein</topology>
    </subcellularLocation>
</comment>
<dbReference type="PROSITE" id="PS50255">
    <property type="entry name" value="CYTOCHROME_B5_2"/>
    <property type="match status" value="1"/>
</dbReference>
<dbReference type="SUPFAM" id="SSF55856">
    <property type="entry name" value="Cytochrome b5-like heme/steroid binding domain"/>
    <property type="match status" value="1"/>
</dbReference>
<evidence type="ECO:0000256" key="8">
    <source>
        <dbReference type="ARBA" id="ARBA00022989"/>
    </source>
</evidence>
<sequence length="414" mass="47052">MPSSAPKQPRGLAAVKLPFLPLTLGEINWVHLIMLSITPLIALYGFLTVPLQFKTFVFAFLYYNFSGFGITVGYHRYWSHRSYEASRPFQFVMALAGASAVQGSIRWWSRGHRAHHRYTDTPKDPYSARKGVFWSHLGWLLVKTDYSTVGRVDISDLNSDPVVMWQNRNYALIAVLMSLVIPTAVPGLLWGDWAGGYFYAAVARQVFVHHATFCVNSLAHWLGDAPYDDRHTPRDNIITALITFGEGYHNFHHEFPSDYRNAIGALQYDPSKWIIYLSSLIGQTWALQTFSQNEIEKGRLTMAQKLLDRKRAQLKWGPSDAELPSYTFEQFQRMCRDEGRMLFVIDNGIYDVADFLDKHPGGRGFLKASIGKDVTVSFNGGVYDHHNAARNLASMMRVGLLKDSVPEQFVAREE</sequence>
<dbReference type="InterPro" id="IPR009160">
    <property type="entry name" value="Acyl-CoA_deSatase_haem/ster-bd"/>
</dbReference>
<dbReference type="Proteomes" id="UP001527925">
    <property type="component" value="Unassembled WGS sequence"/>
</dbReference>
<keyword evidence="9 14" id="KW-0560">Oxidoreductase</keyword>
<evidence type="ECO:0000256" key="12">
    <source>
        <dbReference type="ARBA" id="ARBA00023136"/>
    </source>
</evidence>
<evidence type="ECO:0000256" key="4">
    <source>
        <dbReference type="ARBA" id="ARBA00022617"/>
    </source>
</evidence>
<keyword evidence="8 15" id="KW-1133">Transmembrane helix</keyword>
<comment type="cofactor">
    <cofactor evidence="14">
        <name>Fe(2+)</name>
        <dbReference type="ChEBI" id="CHEBI:29033"/>
    </cofactor>
    <text evidence="14">Expected to bind 2 Fe(2+) ions per subunit.</text>
</comment>
<evidence type="ECO:0000256" key="11">
    <source>
        <dbReference type="ARBA" id="ARBA00023098"/>
    </source>
</evidence>
<evidence type="ECO:0000256" key="13">
    <source>
        <dbReference type="ARBA" id="ARBA00023160"/>
    </source>
</evidence>
<dbReference type="PROSITE" id="PS00476">
    <property type="entry name" value="FATTY_ACID_DESATUR_1"/>
    <property type="match status" value="1"/>
</dbReference>
<feature type="transmembrane region" description="Helical" evidence="15">
    <location>
        <begin position="89"/>
        <end position="108"/>
    </location>
</feature>
<dbReference type="InterPro" id="IPR018506">
    <property type="entry name" value="Cyt_B5_heme-BS"/>
</dbReference>
<evidence type="ECO:0000256" key="6">
    <source>
        <dbReference type="ARBA" id="ARBA00022723"/>
    </source>
</evidence>
<comment type="similarity">
    <text evidence="2 14">Belongs to the fatty acid desaturase type 1 family.</text>
</comment>
<evidence type="ECO:0000313" key="18">
    <source>
        <dbReference type="Proteomes" id="UP001527925"/>
    </source>
</evidence>
<comment type="function">
    <text evidence="14">Stearoyl-CoA desaturase that utilizes O(2) and electrons from reduced cytochrome b5 to introduce the first double bond into saturated fatty acyl-CoA substrates.</text>
</comment>
<proteinExistence type="inferred from homology"/>
<dbReference type="EMBL" id="JADGIZ020000012">
    <property type="protein sequence ID" value="KAL2917097.1"/>
    <property type="molecule type" value="Genomic_DNA"/>
</dbReference>
<reference evidence="17 18" key="1">
    <citation type="submission" date="2023-09" db="EMBL/GenBank/DDBJ databases">
        <title>Pangenome analysis of Batrachochytrium dendrobatidis and related Chytrids.</title>
        <authorList>
            <person name="Yacoub M.N."/>
            <person name="Stajich J.E."/>
            <person name="James T.Y."/>
        </authorList>
    </citation>
    <scope>NUCLEOTIDE SEQUENCE [LARGE SCALE GENOMIC DNA]</scope>
    <source>
        <strain evidence="17 18">JEL0888</strain>
    </source>
</reference>
<dbReference type="InterPro" id="IPR015876">
    <property type="entry name" value="Acyl-CoA_DS"/>
</dbReference>
<comment type="caution">
    <text evidence="17">The sequence shown here is derived from an EMBL/GenBank/DDBJ whole genome shotgun (WGS) entry which is preliminary data.</text>
</comment>
<evidence type="ECO:0000259" key="16">
    <source>
        <dbReference type="PROSITE" id="PS50255"/>
    </source>
</evidence>
<evidence type="ECO:0000256" key="14">
    <source>
        <dbReference type="PIRNR" id="PIRNR000345"/>
    </source>
</evidence>
<evidence type="ECO:0000313" key="17">
    <source>
        <dbReference type="EMBL" id="KAL2917097.1"/>
    </source>
</evidence>
<evidence type="ECO:0000256" key="10">
    <source>
        <dbReference type="ARBA" id="ARBA00023004"/>
    </source>
</evidence>
<dbReference type="CDD" id="cd03505">
    <property type="entry name" value="Delta9-FADS-like"/>
    <property type="match status" value="1"/>
</dbReference>
<evidence type="ECO:0000256" key="15">
    <source>
        <dbReference type="SAM" id="Phobius"/>
    </source>
</evidence>
<dbReference type="Pfam" id="PF00487">
    <property type="entry name" value="FA_desaturase"/>
    <property type="match status" value="1"/>
</dbReference>
<keyword evidence="13 14" id="KW-0275">Fatty acid biosynthesis</keyword>
<keyword evidence="6 14" id="KW-0479">Metal-binding</keyword>
<dbReference type="Pfam" id="PF00173">
    <property type="entry name" value="Cyt-b5"/>
    <property type="match status" value="1"/>
</dbReference>
<evidence type="ECO:0000256" key="1">
    <source>
        <dbReference type="ARBA" id="ARBA00004141"/>
    </source>
</evidence>
<comment type="catalytic activity">
    <reaction evidence="14">
        <text>octadecanoyl-CoA + 2 Fe(II)-[cytochrome b5] + O2 + 2 H(+) = (9Z)-octadecenoyl-CoA + 2 Fe(III)-[cytochrome b5] + 2 H2O</text>
        <dbReference type="Rhea" id="RHEA:19721"/>
        <dbReference type="Rhea" id="RHEA-COMP:10438"/>
        <dbReference type="Rhea" id="RHEA-COMP:10439"/>
        <dbReference type="ChEBI" id="CHEBI:15377"/>
        <dbReference type="ChEBI" id="CHEBI:15378"/>
        <dbReference type="ChEBI" id="CHEBI:15379"/>
        <dbReference type="ChEBI" id="CHEBI:29033"/>
        <dbReference type="ChEBI" id="CHEBI:29034"/>
        <dbReference type="ChEBI" id="CHEBI:57387"/>
        <dbReference type="ChEBI" id="CHEBI:57394"/>
        <dbReference type="EC" id="1.14.19.1"/>
    </reaction>
</comment>
<dbReference type="InterPro" id="IPR036400">
    <property type="entry name" value="Cyt_B5-like_heme/steroid_sf"/>
</dbReference>
<dbReference type="PANTHER" id="PTHR11351:SF31">
    <property type="entry name" value="DESATURASE 1, ISOFORM A-RELATED"/>
    <property type="match status" value="1"/>
</dbReference>
<evidence type="ECO:0000256" key="3">
    <source>
        <dbReference type="ARBA" id="ARBA00022516"/>
    </source>
</evidence>
<keyword evidence="14" id="KW-0813">Transport</keyword>
<dbReference type="PRINTS" id="PR00075">
    <property type="entry name" value="FACDDSATRASE"/>
</dbReference>
<dbReference type="InterPro" id="IPR005804">
    <property type="entry name" value="FA_desaturase_dom"/>
</dbReference>
<evidence type="ECO:0000256" key="9">
    <source>
        <dbReference type="ARBA" id="ARBA00023002"/>
    </source>
</evidence>
<feature type="transmembrane region" description="Helical" evidence="15">
    <location>
        <begin position="56"/>
        <end position="77"/>
    </location>
</feature>
<dbReference type="PIRSF" id="PIRSF000345">
    <property type="entry name" value="OLE1"/>
    <property type="match status" value="1"/>
</dbReference>
<organism evidence="17 18">
    <name type="scientific">Polyrhizophydium stewartii</name>
    <dbReference type="NCBI Taxonomy" id="2732419"/>
    <lineage>
        <taxon>Eukaryota</taxon>
        <taxon>Fungi</taxon>
        <taxon>Fungi incertae sedis</taxon>
        <taxon>Chytridiomycota</taxon>
        <taxon>Chytridiomycota incertae sedis</taxon>
        <taxon>Chytridiomycetes</taxon>
        <taxon>Rhizophydiales</taxon>
        <taxon>Rhizophydiales incertae sedis</taxon>
        <taxon>Polyrhizophydium</taxon>
    </lineage>
</organism>
<name>A0ABR4NC44_9FUNG</name>